<dbReference type="InterPro" id="IPR050466">
    <property type="entry name" value="Carboxylest/Gibb_receptor"/>
</dbReference>
<evidence type="ECO:0000313" key="4">
    <source>
        <dbReference type="Proteomes" id="UP001151529"/>
    </source>
</evidence>
<sequence length="308" mass="34390">MASSPNNEIALKFSLFQVYKDARVELFRPRSKQIPPSNDPVTGVQSKDVIISSEPRVSARIFLPRLKTPVRKLPLLLYIHGGGFSMQSASSPVYHKFCNHVASEADFIVVSVEYGLFPARPIPACYEDSWAVLLWVASHVNRNGRDPWLNDRADFGKVFIGGDSAGGNISHNVASRVGSTGLPRGVKVLGVVLVHPFFGGTMDDEMWMYMCPTNSGLNDPRLNPGTEDLARLGCERMLIFVAEEDCLTVVAKNYYEKLTKSGWKGTVELFESEKENHSFHLVDLDADKALKLRHKFVSFLRQDLFSLI</sequence>
<dbReference type="Proteomes" id="UP001151529">
    <property type="component" value="Chromosome 9"/>
</dbReference>
<dbReference type="InterPro" id="IPR029058">
    <property type="entry name" value="AB_hydrolase_fold"/>
</dbReference>
<proteinExistence type="inferred from homology"/>
<feature type="domain" description="Alpha/beta hydrolase fold-3" evidence="2">
    <location>
        <begin position="76"/>
        <end position="280"/>
    </location>
</feature>
<dbReference type="EMBL" id="JAPFFL010000019">
    <property type="protein sequence ID" value="KAJ6671266.1"/>
    <property type="molecule type" value="Genomic_DNA"/>
</dbReference>
<dbReference type="PANTHER" id="PTHR23024:SF582">
    <property type="entry name" value="CARBOXYLESTERASE 12-RELATED"/>
    <property type="match status" value="1"/>
</dbReference>
<comment type="caution">
    <text evidence="3">The sequence shown here is derived from an EMBL/GenBank/DDBJ whole genome shotgun (WGS) entry which is preliminary data.</text>
</comment>
<evidence type="ECO:0000313" key="3">
    <source>
        <dbReference type="EMBL" id="KAJ6671267.1"/>
    </source>
</evidence>
<dbReference type="PANTHER" id="PTHR23024">
    <property type="entry name" value="ARYLACETAMIDE DEACETYLASE"/>
    <property type="match status" value="1"/>
</dbReference>
<name>A0A9Q0SBD3_SALVM</name>
<gene>
    <name evidence="3" type="ORF">OIU85_015061</name>
</gene>
<dbReference type="EMBL" id="JAPFFL010000019">
    <property type="protein sequence ID" value="KAJ6671267.1"/>
    <property type="molecule type" value="Genomic_DNA"/>
</dbReference>
<organism evidence="3 4">
    <name type="scientific">Salix viminalis</name>
    <name type="common">Common osier</name>
    <name type="synonym">Basket willow</name>
    <dbReference type="NCBI Taxonomy" id="40686"/>
    <lineage>
        <taxon>Eukaryota</taxon>
        <taxon>Viridiplantae</taxon>
        <taxon>Streptophyta</taxon>
        <taxon>Embryophyta</taxon>
        <taxon>Tracheophyta</taxon>
        <taxon>Spermatophyta</taxon>
        <taxon>Magnoliopsida</taxon>
        <taxon>eudicotyledons</taxon>
        <taxon>Gunneridae</taxon>
        <taxon>Pentapetalae</taxon>
        <taxon>rosids</taxon>
        <taxon>fabids</taxon>
        <taxon>Malpighiales</taxon>
        <taxon>Salicaceae</taxon>
        <taxon>Saliceae</taxon>
        <taxon>Salix</taxon>
    </lineage>
</organism>
<reference evidence="3" key="2">
    <citation type="journal article" date="2023" name="Int. J. Mol. Sci.">
        <title>De Novo Assembly and Annotation of 11 Diverse Shrub Willow (Salix) Genomes Reveals Novel Gene Organization in Sex-Linked Regions.</title>
        <authorList>
            <person name="Hyden B."/>
            <person name="Feng K."/>
            <person name="Yates T.B."/>
            <person name="Jawdy S."/>
            <person name="Cereghino C."/>
            <person name="Smart L.B."/>
            <person name="Muchero W."/>
        </authorList>
    </citation>
    <scope>NUCLEOTIDE SEQUENCE [LARGE SCALE GENOMIC DNA]</scope>
    <source>
        <tissue evidence="3">Shoot tip</tissue>
    </source>
</reference>
<keyword evidence="4" id="KW-1185">Reference proteome</keyword>
<dbReference type="GO" id="GO:0016787">
    <property type="term" value="F:hydrolase activity"/>
    <property type="evidence" value="ECO:0007669"/>
    <property type="project" value="InterPro"/>
</dbReference>
<evidence type="ECO:0000256" key="1">
    <source>
        <dbReference type="ARBA" id="ARBA00010515"/>
    </source>
</evidence>
<dbReference type="AlphaFoldDB" id="A0A9Q0SBD3"/>
<dbReference type="Gene3D" id="3.40.50.1820">
    <property type="entry name" value="alpha/beta hydrolase"/>
    <property type="match status" value="1"/>
</dbReference>
<protein>
    <submittedName>
        <fullName evidence="3">2-HYDROXYISOFLAVANONE DEHYDRATASE-LIKE</fullName>
    </submittedName>
</protein>
<comment type="similarity">
    <text evidence="1">Belongs to the 'GDXG' lipolytic enzyme family.</text>
</comment>
<dbReference type="Pfam" id="PF07859">
    <property type="entry name" value="Abhydrolase_3"/>
    <property type="match status" value="1"/>
</dbReference>
<reference evidence="3" key="1">
    <citation type="submission" date="2022-11" db="EMBL/GenBank/DDBJ databases">
        <authorList>
            <person name="Hyden B.L."/>
            <person name="Feng K."/>
            <person name="Yates T."/>
            <person name="Jawdy S."/>
            <person name="Smart L.B."/>
            <person name="Muchero W."/>
        </authorList>
    </citation>
    <scope>NUCLEOTIDE SEQUENCE</scope>
    <source>
        <tissue evidence="3">Shoot tip</tissue>
    </source>
</reference>
<dbReference type="SUPFAM" id="SSF53474">
    <property type="entry name" value="alpha/beta-Hydrolases"/>
    <property type="match status" value="1"/>
</dbReference>
<evidence type="ECO:0000259" key="2">
    <source>
        <dbReference type="Pfam" id="PF07859"/>
    </source>
</evidence>
<dbReference type="EMBL" id="JAPFFL010000019">
    <property type="protein sequence ID" value="KAJ6671265.1"/>
    <property type="molecule type" value="Genomic_DNA"/>
</dbReference>
<accession>A0A9Q0SBD3</accession>
<dbReference type="InterPro" id="IPR013094">
    <property type="entry name" value="AB_hydrolase_3"/>
</dbReference>
<dbReference type="OrthoDB" id="408631at2759"/>